<dbReference type="Pfam" id="PF16719">
    <property type="entry name" value="SAWADEE"/>
    <property type="match status" value="1"/>
</dbReference>
<feature type="domain" description="SAWADEE" evidence="1">
    <location>
        <begin position="89"/>
        <end position="216"/>
    </location>
</feature>
<keyword evidence="3" id="KW-1185">Reference proteome</keyword>
<evidence type="ECO:0000259" key="1">
    <source>
        <dbReference type="Pfam" id="PF16719"/>
    </source>
</evidence>
<evidence type="ECO:0000313" key="2">
    <source>
        <dbReference type="EMBL" id="CAL0335132.1"/>
    </source>
</evidence>
<dbReference type="Proteomes" id="UP001497480">
    <property type="component" value="Unassembled WGS sequence"/>
</dbReference>
<evidence type="ECO:0000313" key="3">
    <source>
        <dbReference type="Proteomes" id="UP001497480"/>
    </source>
</evidence>
<dbReference type="InterPro" id="IPR032001">
    <property type="entry name" value="SAWADEE_dom"/>
</dbReference>
<comment type="caution">
    <text evidence="2">The sequence shown here is derived from an EMBL/GenBank/DDBJ whole genome shotgun (WGS) entry which is preliminary data.</text>
</comment>
<organism evidence="2 3">
    <name type="scientific">Lupinus luteus</name>
    <name type="common">European yellow lupine</name>
    <dbReference type="NCBI Taxonomy" id="3873"/>
    <lineage>
        <taxon>Eukaryota</taxon>
        <taxon>Viridiplantae</taxon>
        <taxon>Streptophyta</taxon>
        <taxon>Embryophyta</taxon>
        <taxon>Tracheophyta</taxon>
        <taxon>Spermatophyta</taxon>
        <taxon>Magnoliopsida</taxon>
        <taxon>eudicotyledons</taxon>
        <taxon>Gunneridae</taxon>
        <taxon>Pentapetalae</taxon>
        <taxon>rosids</taxon>
        <taxon>fabids</taxon>
        <taxon>Fabales</taxon>
        <taxon>Fabaceae</taxon>
        <taxon>Papilionoideae</taxon>
        <taxon>50 kb inversion clade</taxon>
        <taxon>genistoids sensu lato</taxon>
        <taxon>core genistoids</taxon>
        <taxon>Genisteae</taxon>
        <taxon>Lupinus</taxon>
    </lineage>
</organism>
<dbReference type="InterPro" id="IPR039276">
    <property type="entry name" value="SHH1/2"/>
</dbReference>
<dbReference type="AlphaFoldDB" id="A0AAV1YM91"/>
<sequence>MGEKSLDRNFCQELAINFSSSSDRAGKTSLSWEQVQDWFQNKLKELQAIVTVSPDPLNVVVDHSDASILGNGHQSSSATKGNPATNLNKLKFEARSFKDFAWHDVASFLSFRVMSTGELEARVRYGGFGKEDDEWVNVKHGVREASIPLEHSECQKVNDADLVLCFMVRDDYALYCDAHVVKIQRKEHSSTECKCIFTVQYLHDNTEADVSWKDICCRPTQEKHVLSPMQNIENLWG</sequence>
<proteinExistence type="predicted"/>
<name>A0AAV1YM91_LUPLU</name>
<accession>A0AAV1YM91</accession>
<dbReference type="PANTHER" id="PTHR33827:SF2">
    <property type="entry name" value="PROTEIN SAWADEE HOMEODOMAIN HOMOLOG 1"/>
    <property type="match status" value="1"/>
</dbReference>
<gene>
    <name evidence="2" type="ORF">LLUT_LOCUS36192</name>
</gene>
<dbReference type="Gene3D" id="2.40.50.40">
    <property type="match status" value="1"/>
</dbReference>
<reference evidence="2 3" key="1">
    <citation type="submission" date="2024-03" db="EMBL/GenBank/DDBJ databases">
        <authorList>
            <person name="Martinez-Hernandez J."/>
        </authorList>
    </citation>
    <scope>NUCLEOTIDE SEQUENCE [LARGE SCALE GENOMIC DNA]</scope>
</reference>
<dbReference type="EMBL" id="CAXHTB010000026">
    <property type="protein sequence ID" value="CAL0335132.1"/>
    <property type="molecule type" value="Genomic_DNA"/>
</dbReference>
<dbReference type="PANTHER" id="PTHR33827">
    <property type="entry name" value="PROTEIN SAWADEE HOMEODOMAIN HOMOLOG 2"/>
    <property type="match status" value="1"/>
</dbReference>
<protein>
    <recommendedName>
        <fullName evidence="1">SAWADEE domain-containing protein</fullName>
    </recommendedName>
</protein>
<dbReference type="GO" id="GO:0003682">
    <property type="term" value="F:chromatin binding"/>
    <property type="evidence" value="ECO:0007669"/>
    <property type="project" value="InterPro"/>
</dbReference>
<dbReference type="Gene3D" id="2.30.30.140">
    <property type="match status" value="1"/>
</dbReference>